<name>A0A069ZTY6_CHLMR</name>
<dbReference type="PATRIC" id="fig|243161.6.peg.300"/>
<dbReference type="KEGG" id="cmm:NC80_01375"/>
<gene>
    <name evidence="1" type="ORF">BD36_01485</name>
</gene>
<dbReference type="EMBL" id="CP007217">
    <property type="protein sequence ID" value="AJR10364.1"/>
    <property type="molecule type" value="Genomic_DNA"/>
</dbReference>
<sequence>MLKILFHTMTLFGHLLSTPVYMVGDACGKDRDEYRNPPLKAFSIESQFLQIENADFKTLPNQSLGYRQTDTMFFATLPVTDMSGFLVSARYLGAEVLWKSSKDLQNTDPHALGYFAFQDKSFYQYVSLSAGAYTLALTNWQWSVLFSGMVDPENIEMGSGVYQVVLSSKYHASEAFAVVIGVINEVGLHDKQAWPLLGFSYKPEDKLTLNCIYPVNFSAEYQCTSVCDLGAAYRLTRFRKKFPKNSLTTSEGIFEYSGREIEGSVKLIFWPGQSLKVFGGYSVGNDISLTNPHNEDEKIYKFGSSLFFGGSANLHF</sequence>
<dbReference type="RefSeq" id="WP_010230005.1">
    <property type="nucleotide sequence ID" value="NZ_CP007217.1"/>
</dbReference>
<reference evidence="1 2" key="1">
    <citation type="submission" date="2014-02" db="EMBL/GenBank/DDBJ databases">
        <authorList>
            <person name="Chen C."/>
            <person name="Conrad T.A."/>
            <person name="Zhou Z."/>
            <person name="Lai Z."/>
            <person name="Zhong G."/>
        </authorList>
    </citation>
    <scope>NUCLEOTIDE SEQUENCE [LARGE SCALE GENOMIC DNA]</scope>
    <source>
        <strain evidence="1 2">Nigg3-28</strain>
    </source>
</reference>
<dbReference type="AlphaFoldDB" id="A0A069ZTY6"/>
<evidence type="ECO:0000313" key="1">
    <source>
        <dbReference type="EMBL" id="AJR10364.1"/>
    </source>
</evidence>
<organism evidence="1 2">
    <name type="scientific">Chlamydia muridarum</name>
    <dbReference type="NCBI Taxonomy" id="83560"/>
    <lineage>
        <taxon>Bacteria</taxon>
        <taxon>Pseudomonadati</taxon>
        <taxon>Chlamydiota</taxon>
        <taxon>Chlamydiia</taxon>
        <taxon>Chlamydiales</taxon>
        <taxon>Chlamydiaceae</taxon>
        <taxon>Chlamydia/Chlamydophila group</taxon>
        <taxon>Chlamydia</taxon>
    </lineage>
</organism>
<dbReference type="OMA" id="PWPGSFI"/>
<dbReference type="Proteomes" id="UP000260363">
    <property type="component" value="Chromosome"/>
</dbReference>
<dbReference type="KEGG" id="cmg:NC81_01390"/>
<accession>A0A069ZTY6</accession>
<dbReference type="GeneID" id="1246445"/>
<dbReference type="KEGG" id="cmx:DNC_01390"/>
<evidence type="ECO:0000313" key="2">
    <source>
        <dbReference type="Proteomes" id="UP000260363"/>
    </source>
</evidence>
<protein>
    <submittedName>
        <fullName evidence="1">Uncharacterized protein</fullName>
    </submittedName>
</protein>
<proteinExistence type="predicted"/>